<sequence length="134" mass="14916">MAVVWDWGLEDGPVRHALPSLFVGLSTRVSPLWLPNVHQRYMTTIALNTTFLLSLPAGGPLPVQNTRSRTAPHLPLVASKHFNRRRHSPGQSLLSHATLIFGSRWNTESTKKRRVKGQIRVGPAHRAGGHRLIV</sequence>
<dbReference type="Proteomes" id="UP000567179">
    <property type="component" value="Unassembled WGS sequence"/>
</dbReference>
<dbReference type="AlphaFoldDB" id="A0A8H5F9R1"/>
<evidence type="ECO:0000313" key="1">
    <source>
        <dbReference type="EMBL" id="KAF5328378.1"/>
    </source>
</evidence>
<reference evidence="1 2" key="1">
    <citation type="journal article" date="2020" name="ISME J.">
        <title>Uncovering the hidden diversity of litter-decomposition mechanisms in mushroom-forming fungi.</title>
        <authorList>
            <person name="Floudas D."/>
            <person name="Bentzer J."/>
            <person name="Ahren D."/>
            <person name="Johansson T."/>
            <person name="Persson P."/>
            <person name="Tunlid A."/>
        </authorList>
    </citation>
    <scope>NUCLEOTIDE SEQUENCE [LARGE SCALE GENOMIC DNA]</scope>
    <source>
        <strain evidence="1 2">CBS 101986</strain>
    </source>
</reference>
<organism evidence="1 2">
    <name type="scientific">Psilocybe cf. subviscida</name>
    <dbReference type="NCBI Taxonomy" id="2480587"/>
    <lineage>
        <taxon>Eukaryota</taxon>
        <taxon>Fungi</taxon>
        <taxon>Dikarya</taxon>
        <taxon>Basidiomycota</taxon>
        <taxon>Agaricomycotina</taxon>
        <taxon>Agaricomycetes</taxon>
        <taxon>Agaricomycetidae</taxon>
        <taxon>Agaricales</taxon>
        <taxon>Agaricineae</taxon>
        <taxon>Strophariaceae</taxon>
        <taxon>Psilocybe</taxon>
    </lineage>
</organism>
<keyword evidence="2" id="KW-1185">Reference proteome</keyword>
<name>A0A8H5F9R1_9AGAR</name>
<proteinExistence type="predicted"/>
<gene>
    <name evidence="1" type="ORF">D9619_013266</name>
</gene>
<evidence type="ECO:0000313" key="2">
    <source>
        <dbReference type="Proteomes" id="UP000567179"/>
    </source>
</evidence>
<comment type="caution">
    <text evidence="1">The sequence shown here is derived from an EMBL/GenBank/DDBJ whole genome shotgun (WGS) entry which is preliminary data.</text>
</comment>
<protein>
    <submittedName>
        <fullName evidence="1">Uncharacterized protein</fullName>
    </submittedName>
</protein>
<accession>A0A8H5F9R1</accession>
<dbReference type="EMBL" id="JAACJJ010000004">
    <property type="protein sequence ID" value="KAF5328378.1"/>
    <property type="molecule type" value="Genomic_DNA"/>
</dbReference>